<dbReference type="EMBL" id="SOCP01000028">
    <property type="protein sequence ID" value="TDV37751.1"/>
    <property type="molecule type" value="Genomic_DNA"/>
</dbReference>
<dbReference type="InterPro" id="IPR036291">
    <property type="entry name" value="NAD(P)-bd_dom_sf"/>
</dbReference>
<dbReference type="PRINTS" id="PR00080">
    <property type="entry name" value="SDRFAMILY"/>
</dbReference>
<comment type="similarity">
    <text evidence="1">Belongs to the short-chain dehydrogenases/reductases (SDR) family.</text>
</comment>
<protein>
    <recommendedName>
        <fullName evidence="3">Ketoreductase domain-containing protein</fullName>
    </recommendedName>
</protein>
<dbReference type="GO" id="GO:0016491">
    <property type="term" value="F:oxidoreductase activity"/>
    <property type="evidence" value="ECO:0007669"/>
    <property type="project" value="UniProtKB-KW"/>
</dbReference>
<dbReference type="RefSeq" id="WP_243867402.1">
    <property type="nucleotide sequence ID" value="NZ_SOCP01000028.1"/>
</dbReference>
<evidence type="ECO:0000256" key="1">
    <source>
        <dbReference type="ARBA" id="ARBA00006484"/>
    </source>
</evidence>
<evidence type="ECO:0000313" key="5">
    <source>
        <dbReference type="Proteomes" id="UP000294927"/>
    </source>
</evidence>
<dbReference type="InterPro" id="IPR002347">
    <property type="entry name" value="SDR_fam"/>
</dbReference>
<dbReference type="PANTHER" id="PTHR24321">
    <property type="entry name" value="DEHYDROGENASES, SHORT CHAIN"/>
    <property type="match status" value="1"/>
</dbReference>
<dbReference type="SUPFAM" id="SSF51735">
    <property type="entry name" value="NAD(P)-binding Rossmann-fold domains"/>
    <property type="match status" value="1"/>
</dbReference>
<accession>A0A4R7UTP1</accession>
<dbReference type="PROSITE" id="PS00061">
    <property type="entry name" value="ADH_SHORT"/>
    <property type="match status" value="1"/>
</dbReference>
<organism evidence="4 5">
    <name type="scientific">Actinophytocola oryzae</name>
    <dbReference type="NCBI Taxonomy" id="502181"/>
    <lineage>
        <taxon>Bacteria</taxon>
        <taxon>Bacillati</taxon>
        <taxon>Actinomycetota</taxon>
        <taxon>Actinomycetes</taxon>
        <taxon>Pseudonocardiales</taxon>
        <taxon>Pseudonocardiaceae</taxon>
    </lineage>
</organism>
<dbReference type="SMART" id="SM00822">
    <property type="entry name" value="PKS_KR"/>
    <property type="match status" value="1"/>
</dbReference>
<gene>
    <name evidence="4" type="ORF">CLV71_12815</name>
</gene>
<name>A0A4R7UTP1_9PSEU</name>
<dbReference type="PRINTS" id="PR00081">
    <property type="entry name" value="GDHRDH"/>
</dbReference>
<dbReference type="InterPro" id="IPR057326">
    <property type="entry name" value="KR_dom"/>
</dbReference>
<keyword evidence="2" id="KW-0560">Oxidoreductase</keyword>
<keyword evidence="5" id="KW-1185">Reference proteome</keyword>
<dbReference type="Gene3D" id="3.40.50.720">
    <property type="entry name" value="NAD(P)-binding Rossmann-like Domain"/>
    <property type="match status" value="1"/>
</dbReference>
<dbReference type="Proteomes" id="UP000294927">
    <property type="component" value="Unassembled WGS sequence"/>
</dbReference>
<dbReference type="AlphaFoldDB" id="A0A4R7UTP1"/>
<proteinExistence type="inferred from homology"/>
<dbReference type="FunFam" id="3.40.50.720:FF:000084">
    <property type="entry name" value="Short-chain dehydrogenase reductase"/>
    <property type="match status" value="1"/>
</dbReference>
<evidence type="ECO:0000256" key="2">
    <source>
        <dbReference type="ARBA" id="ARBA00023002"/>
    </source>
</evidence>
<reference evidence="4 5" key="1">
    <citation type="submission" date="2019-03" db="EMBL/GenBank/DDBJ databases">
        <title>Genomic Encyclopedia of Archaeal and Bacterial Type Strains, Phase II (KMG-II): from individual species to whole genera.</title>
        <authorList>
            <person name="Goeker M."/>
        </authorList>
    </citation>
    <scope>NUCLEOTIDE SEQUENCE [LARGE SCALE GENOMIC DNA]</scope>
    <source>
        <strain evidence="4 5">DSM 45499</strain>
    </source>
</reference>
<comment type="caution">
    <text evidence="4">The sequence shown here is derived from an EMBL/GenBank/DDBJ whole genome shotgun (WGS) entry which is preliminary data.</text>
</comment>
<dbReference type="PANTHER" id="PTHR24321:SF11">
    <property type="entry name" value="BLR0893 PROTEIN"/>
    <property type="match status" value="1"/>
</dbReference>
<sequence>MLPSNANRFDGKVVIVTGGTSGIGRAAAIQFAREGGKVGFCGRRESLGRAVEHEIRAAGGEATYLRADVRDSGQVRSFVDRTVEKYGGLDVCFNNAGVSVQKPLHEYTEAEWDDVVGTDLRGSFLAQKYEIPHLLARGGGVVVVNSSSVAVSAAENQSAYAAAKAGLLGMVKSASLDYASRGIRINALLPGTTDTAFVRRLAGADNLPDSVWSTMAAVWARSHIPGLKRMAAPEEVATFAVTLASADFPFMTGSQLSILGGVNAYG</sequence>
<feature type="domain" description="Ketoreductase" evidence="3">
    <location>
        <begin position="12"/>
        <end position="181"/>
    </location>
</feature>
<dbReference type="InterPro" id="IPR020904">
    <property type="entry name" value="Sc_DH/Rdtase_CS"/>
</dbReference>
<dbReference type="CDD" id="cd05233">
    <property type="entry name" value="SDR_c"/>
    <property type="match status" value="1"/>
</dbReference>
<evidence type="ECO:0000259" key="3">
    <source>
        <dbReference type="SMART" id="SM00822"/>
    </source>
</evidence>
<evidence type="ECO:0000313" key="4">
    <source>
        <dbReference type="EMBL" id="TDV37751.1"/>
    </source>
</evidence>
<dbReference type="Pfam" id="PF13561">
    <property type="entry name" value="adh_short_C2"/>
    <property type="match status" value="1"/>
</dbReference>